<dbReference type="GO" id="GO:0005737">
    <property type="term" value="C:cytoplasm"/>
    <property type="evidence" value="ECO:0007669"/>
    <property type="project" value="TreeGrafter"/>
</dbReference>
<evidence type="ECO:0000256" key="5">
    <source>
        <dbReference type="ARBA" id="ARBA00023235"/>
    </source>
</evidence>
<evidence type="ECO:0000313" key="14">
    <source>
        <dbReference type="RefSeq" id="XP_019644098.1"/>
    </source>
</evidence>
<feature type="compositionally biased region" description="Low complexity" evidence="10">
    <location>
        <begin position="584"/>
        <end position="595"/>
    </location>
</feature>
<evidence type="ECO:0000256" key="9">
    <source>
        <dbReference type="ARBA" id="ARBA00044542"/>
    </source>
</evidence>
<dbReference type="Gene3D" id="3.40.50.300">
    <property type="entry name" value="P-loop containing nucleotide triphosphate hydrolases"/>
    <property type="match status" value="2"/>
</dbReference>
<dbReference type="Pfam" id="PF00270">
    <property type="entry name" value="DEAD"/>
    <property type="match status" value="1"/>
</dbReference>
<dbReference type="OrthoDB" id="6144333at2759"/>
<dbReference type="PANTHER" id="PTHR13710">
    <property type="entry name" value="DNA HELICASE RECQ FAMILY MEMBER"/>
    <property type="match status" value="1"/>
</dbReference>
<comment type="catalytic activity">
    <reaction evidence="7">
        <text>Couples ATP hydrolysis with the unwinding of duplex DNA by translocating in the 3'-5' direction.</text>
        <dbReference type="EC" id="5.6.2.4"/>
    </reaction>
</comment>
<keyword evidence="13" id="KW-1185">Reference proteome</keyword>
<organism evidence="13 14">
    <name type="scientific">Branchiostoma belcheri</name>
    <name type="common">Amphioxus</name>
    <dbReference type="NCBI Taxonomy" id="7741"/>
    <lineage>
        <taxon>Eukaryota</taxon>
        <taxon>Metazoa</taxon>
        <taxon>Chordata</taxon>
        <taxon>Cephalochordata</taxon>
        <taxon>Leptocardii</taxon>
        <taxon>Amphioxiformes</taxon>
        <taxon>Branchiostomatidae</taxon>
        <taxon>Branchiostoma</taxon>
    </lineage>
</organism>
<evidence type="ECO:0000313" key="13">
    <source>
        <dbReference type="Proteomes" id="UP000515135"/>
    </source>
</evidence>
<keyword evidence="4" id="KW-0238">DNA-binding</keyword>
<feature type="domain" description="Helicase C-terminal" evidence="12">
    <location>
        <begin position="252"/>
        <end position="421"/>
    </location>
</feature>
<keyword evidence="2" id="KW-0547">Nucleotide-binding</keyword>
<gene>
    <name evidence="14" type="primary">LOC109485106</name>
</gene>
<dbReference type="RefSeq" id="XP_019644098.1">
    <property type="nucleotide sequence ID" value="XM_019788539.1"/>
</dbReference>
<name>A0A6P5A3W6_BRABE</name>
<dbReference type="InterPro" id="IPR027417">
    <property type="entry name" value="P-loop_NTPase"/>
</dbReference>
<dbReference type="FunFam" id="3.40.50.300:FF:002450">
    <property type="entry name" value="Predicted protein"/>
    <property type="match status" value="1"/>
</dbReference>
<keyword evidence="3" id="KW-0067">ATP-binding</keyword>
<evidence type="ECO:0000256" key="6">
    <source>
        <dbReference type="ARBA" id="ARBA00023242"/>
    </source>
</evidence>
<dbReference type="GeneID" id="109485106"/>
<evidence type="ECO:0000256" key="2">
    <source>
        <dbReference type="ARBA" id="ARBA00022741"/>
    </source>
</evidence>
<dbReference type="SMART" id="SM00487">
    <property type="entry name" value="DEXDc"/>
    <property type="match status" value="1"/>
</dbReference>
<comment type="similarity">
    <text evidence="1">Belongs to the helicase family. RecQ subfamily.</text>
</comment>
<dbReference type="KEGG" id="bbel:109485106"/>
<dbReference type="GO" id="GO:0000724">
    <property type="term" value="P:double-strand break repair via homologous recombination"/>
    <property type="evidence" value="ECO:0007669"/>
    <property type="project" value="TreeGrafter"/>
</dbReference>
<dbReference type="GO" id="GO:0005634">
    <property type="term" value="C:nucleus"/>
    <property type="evidence" value="ECO:0007669"/>
    <property type="project" value="TreeGrafter"/>
</dbReference>
<accession>A0A6P5A3W6</accession>
<evidence type="ECO:0000256" key="8">
    <source>
        <dbReference type="ARBA" id="ARBA00034808"/>
    </source>
</evidence>
<evidence type="ECO:0000259" key="12">
    <source>
        <dbReference type="PROSITE" id="PS51194"/>
    </source>
</evidence>
<reference evidence="14" key="1">
    <citation type="submission" date="2025-08" db="UniProtKB">
        <authorList>
            <consortium name="RefSeq"/>
        </authorList>
    </citation>
    <scope>IDENTIFICATION</scope>
    <source>
        <tissue evidence="14">Gonad</tissue>
    </source>
</reference>
<dbReference type="PROSITE" id="PS51192">
    <property type="entry name" value="HELICASE_ATP_BIND_1"/>
    <property type="match status" value="1"/>
</dbReference>
<proteinExistence type="inferred from homology"/>
<dbReference type="InterPro" id="IPR014001">
    <property type="entry name" value="Helicase_ATP-bd"/>
</dbReference>
<keyword evidence="6" id="KW-0539">Nucleus</keyword>
<dbReference type="GO" id="GO:0005694">
    <property type="term" value="C:chromosome"/>
    <property type="evidence" value="ECO:0007669"/>
    <property type="project" value="TreeGrafter"/>
</dbReference>
<dbReference type="GO" id="GO:0043138">
    <property type="term" value="F:3'-5' DNA helicase activity"/>
    <property type="evidence" value="ECO:0007669"/>
    <property type="project" value="UniProtKB-EC"/>
</dbReference>
<sequence length="601" mass="67070">MATDGSTAIQDAVSSAILGLPTVKSLRDEQYAALESFLTGKDTVALLPTGYGKSLIYQIAPIVAGILASRPNAPAWLVNVKKPIVIVVSPLVALIKDQVEKANSLGISAISLLDVKDKDAEDIKKGKYQLVFGIPELWVDCELWGDMLLSDHFEQNLIGIVVDEVHKTPSWGMAKKGVKAFRQCFGRIAELRSLCRCGTPLLALTASADAKARKDIVHLLKLKKDATYVEASPNKPNIRLSCVTVKAEDFSCFDWIVRGLREKAMLHPKVLIYCPKIAYASEVYIHIKDSLQDHAYVGPKHESKYCLVAMYHASTHEHKKEEVLACFEEGPVRVVVATTALSMGIDFKDVRYVVHYGAPRTMEDLLQQIGRAGRDGQQAYGIVYSISGKPCEDTDMKEFIRCKECLRAKLYNVFEREKTTMPMTPGHSCCSVCHKKCSCNEDTCAVCIPEFEMWTQPEQEENVLTRNVTADQLQRLREGLIEYRQSLVQSTKLMFSFDLTTGFSGDLIQTVLEHAPHIFSVEYIQKNIHVYKKEHADAIMAIVNKVFDERLDIDDLLSYIQTEFVSEQENGAESFYFGENTFTDPPSSSSSSSSSDDSDDN</sequence>
<dbReference type="AlphaFoldDB" id="A0A6P5A3W6"/>
<dbReference type="SUPFAM" id="SSF52540">
    <property type="entry name" value="P-loop containing nucleoside triphosphate hydrolases"/>
    <property type="match status" value="1"/>
</dbReference>
<feature type="domain" description="Helicase ATP-binding" evidence="11">
    <location>
        <begin position="34"/>
        <end position="226"/>
    </location>
</feature>
<dbReference type="Pfam" id="PF00271">
    <property type="entry name" value="Helicase_C"/>
    <property type="match status" value="1"/>
</dbReference>
<protein>
    <recommendedName>
        <fullName evidence="8">DNA 3'-5' helicase</fullName>
        <ecNumber evidence="8">5.6.2.4</ecNumber>
    </recommendedName>
    <alternativeName>
        <fullName evidence="9">DNA 3'-5' helicase BLM</fullName>
    </alternativeName>
</protein>
<evidence type="ECO:0000256" key="4">
    <source>
        <dbReference type="ARBA" id="ARBA00023125"/>
    </source>
</evidence>
<dbReference type="InterPro" id="IPR001650">
    <property type="entry name" value="Helicase_C-like"/>
</dbReference>
<evidence type="ECO:0000256" key="1">
    <source>
        <dbReference type="ARBA" id="ARBA00005446"/>
    </source>
</evidence>
<feature type="region of interest" description="Disordered" evidence="10">
    <location>
        <begin position="576"/>
        <end position="601"/>
    </location>
</feature>
<evidence type="ECO:0000256" key="7">
    <source>
        <dbReference type="ARBA" id="ARBA00034617"/>
    </source>
</evidence>
<dbReference type="EC" id="5.6.2.4" evidence="8"/>
<evidence type="ECO:0000259" key="11">
    <source>
        <dbReference type="PROSITE" id="PS51192"/>
    </source>
</evidence>
<dbReference type="Proteomes" id="UP000515135">
    <property type="component" value="Unplaced"/>
</dbReference>
<dbReference type="InterPro" id="IPR011545">
    <property type="entry name" value="DEAD/DEAH_box_helicase_dom"/>
</dbReference>
<dbReference type="GO" id="GO:0003677">
    <property type="term" value="F:DNA binding"/>
    <property type="evidence" value="ECO:0007669"/>
    <property type="project" value="UniProtKB-KW"/>
</dbReference>
<dbReference type="PANTHER" id="PTHR13710:SF153">
    <property type="entry name" value="RECQ-LIKE DNA HELICASE BLM"/>
    <property type="match status" value="1"/>
</dbReference>
<dbReference type="SMART" id="SM00490">
    <property type="entry name" value="HELICc"/>
    <property type="match status" value="1"/>
</dbReference>
<dbReference type="PROSITE" id="PS51194">
    <property type="entry name" value="HELICASE_CTER"/>
    <property type="match status" value="1"/>
</dbReference>
<evidence type="ECO:0000256" key="3">
    <source>
        <dbReference type="ARBA" id="ARBA00022840"/>
    </source>
</evidence>
<evidence type="ECO:0000256" key="10">
    <source>
        <dbReference type="SAM" id="MobiDB-lite"/>
    </source>
</evidence>
<keyword evidence="5" id="KW-0413">Isomerase</keyword>
<dbReference type="GO" id="GO:0005524">
    <property type="term" value="F:ATP binding"/>
    <property type="evidence" value="ECO:0007669"/>
    <property type="project" value="UniProtKB-KW"/>
</dbReference>
<dbReference type="GO" id="GO:0009378">
    <property type="term" value="F:four-way junction helicase activity"/>
    <property type="evidence" value="ECO:0007669"/>
    <property type="project" value="TreeGrafter"/>
</dbReference>